<evidence type="ECO:0000313" key="2">
    <source>
        <dbReference type="Proteomes" id="UP000886725"/>
    </source>
</evidence>
<sequence>MNNQTISNPKVEVSKGMMLNDKDYMNCLLSSLKALVKNYAVALTEVSNETLYQTYKQVFDGISSLQRETYELMFQRGWYPVECAPKEKIGMKYNQFNQEYTDLHTTNQSTAN</sequence>
<dbReference type="AlphaFoldDB" id="A0A9D1CKP1"/>
<reference evidence="1" key="2">
    <citation type="journal article" date="2021" name="PeerJ">
        <title>Extensive microbial diversity within the chicken gut microbiome revealed by metagenomics and culture.</title>
        <authorList>
            <person name="Gilroy R."/>
            <person name="Ravi A."/>
            <person name="Getino M."/>
            <person name="Pursley I."/>
            <person name="Horton D.L."/>
            <person name="Alikhan N.F."/>
            <person name="Baker D."/>
            <person name="Gharbi K."/>
            <person name="Hall N."/>
            <person name="Watson M."/>
            <person name="Adriaenssens E.M."/>
            <person name="Foster-Nyarko E."/>
            <person name="Jarju S."/>
            <person name="Secka A."/>
            <person name="Antonio M."/>
            <person name="Oren A."/>
            <person name="Chaudhuri R.R."/>
            <person name="La Ragione R."/>
            <person name="Hildebrand F."/>
            <person name="Pallen M.J."/>
        </authorList>
    </citation>
    <scope>NUCLEOTIDE SEQUENCE</scope>
    <source>
        <strain evidence="1">CHK165-10780</strain>
    </source>
</reference>
<dbReference type="Gene3D" id="1.20.1260.10">
    <property type="match status" value="1"/>
</dbReference>
<organism evidence="1 2">
    <name type="scientific">Candidatus Faecenecus gallistercoris</name>
    <dbReference type="NCBI Taxonomy" id="2840793"/>
    <lineage>
        <taxon>Bacteria</taxon>
        <taxon>Bacillati</taxon>
        <taxon>Bacillota</taxon>
        <taxon>Bacillota incertae sedis</taxon>
        <taxon>Candidatus Faecenecus</taxon>
    </lineage>
</organism>
<keyword evidence="1" id="KW-0167">Capsid protein</keyword>
<gene>
    <name evidence="1" type="ORF">IAC85_04825</name>
</gene>
<dbReference type="Proteomes" id="UP000886725">
    <property type="component" value="Unassembled WGS sequence"/>
</dbReference>
<evidence type="ECO:0000313" key="1">
    <source>
        <dbReference type="EMBL" id="HIQ65045.1"/>
    </source>
</evidence>
<reference evidence="1" key="1">
    <citation type="submission" date="2020-10" db="EMBL/GenBank/DDBJ databases">
        <authorList>
            <person name="Gilroy R."/>
        </authorList>
    </citation>
    <scope>NUCLEOTIDE SEQUENCE</scope>
    <source>
        <strain evidence="1">CHK165-10780</strain>
    </source>
</reference>
<dbReference type="InterPro" id="IPR012851">
    <property type="entry name" value="Spore_coat_CotF-like"/>
</dbReference>
<name>A0A9D1CKP1_9FIRM</name>
<protein>
    <submittedName>
        <fullName evidence="1">Spore coat protein</fullName>
    </submittedName>
</protein>
<dbReference type="InterPro" id="IPR012347">
    <property type="entry name" value="Ferritin-like"/>
</dbReference>
<accession>A0A9D1CKP1</accession>
<proteinExistence type="predicted"/>
<comment type="caution">
    <text evidence="1">The sequence shown here is derived from an EMBL/GenBank/DDBJ whole genome shotgun (WGS) entry which is preliminary data.</text>
</comment>
<keyword evidence="1" id="KW-0946">Virion</keyword>
<dbReference type="Pfam" id="PF07875">
    <property type="entry name" value="Coat_F"/>
    <property type="match status" value="1"/>
</dbReference>
<dbReference type="EMBL" id="DVFU01000094">
    <property type="protein sequence ID" value="HIQ65045.1"/>
    <property type="molecule type" value="Genomic_DNA"/>
</dbReference>